<dbReference type="PANTHER" id="PTHR11207:SF0">
    <property type="entry name" value="RIBONUCLEASE 3"/>
    <property type="match status" value="1"/>
</dbReference>
<evidence type="ECO:0000256" key="1">
    <source>
        <dbReference type="ARBA" id="ARBA00000109"/>
    </source>
</evidence>
<dbReference type="NCBIfam" id="TIGR02191">
    <property type="entry name" value="RNaseIII"/>
    <property type="match status" value="1"/>
</dbReference>
<dbReference type="GO" id="GO:0006364">
    <property type="term" value="P:rRNA processing"/>
    <property type="evidence" value="ECO:0007669"/>
    <property type="project" value="UniProtKB-UniRule"/>
</dbReference>
<dbReference type="PROSITE" id="PS50142">
    <property type="entry name" value="RNASE_3_2"/>
    <property type="match status" value="1"/>
</dbReference>
<dbReference type="EC" id="3.1.26.3" evidence="9"/>
<gene>
    <name evidence="9" type="primary">rnc</name>
    <name evidence="13" type="ORF">A2W59_00960</name>
</gene>
<evidence type="ECO:0000256" key="4">
    <source>
        <dbReference type="ARBA" id="ARBA00022664"/>
    </source>
</evidence>
<dbReference type="GO" id="GO:0003725">
    <property type="term" value="F:double-stranded RNA binding"/>
    <property type="evidence" value="ECO:0007669"/>
    <property type="project" value="TreeGrafter"/>
</dbReference>
<feature type="active site" evidence="9">
    <location>
        <position position="49"/>
    </location>
</feature>
<reference evidence="13 14" key="1">
    <citation type="journal article" date="2016" name="Nat. Commun.">
        <title>Thousands of microbial genomes shed light on interconnected biogeochemical processes in an aquifer system.</title>
        <authorList>
            <person name="Anantharaman K."/>
            <person name="Brown C.T."/>
            <person name="Hug L.A."/>
            <person name="Sharon I."/>
            <person name="Castelle C.J."/>
            <person name="Probst A.J."/>
            <person name="Thomas B.C."/>
            <person name="Singh A."/>
            <person name="Wilkins M.J."/>
            <person name="Karaoz U."/>
            <person name="Brodie E.L."/>
            <person name="Williams K.H."/>
            <person name="Hubbard S.S."/>
            <person name="Banfield J.F."/>
        </authorList>
    </citation>
    <scope>NUCLEOTIDE SEQUENCE [LARGE SCALE GENOMIC DNA]</scope>
</reference>
<dbReference type="EMBL" id="MHSU01000022">
    <property type="protein sequence ID" value="OHA50148.1"/>
    <property type="molecule type" value="Genomic_DNA"/>
</dbReference>
<evidence type="ECO:0000256" key="10">
    <source>
        <dbReference type="SAM" id="MobiDB-lite"/>
    </source>
</evidence>
<comment type="function">
    <text evidence="9">Digests double-stranded RNA. Involved in the processing of primary rRNA transcript to yield the immediate precursors to the large and small rRNAs (23S and 16S). Processes some mRNAs, and tRNAs when they are encoded in the rRNA operon. Processes pre-crRNA and tracrRNA of type II CRISPR loci if present in the organism.</text>
</comment>
<dbReference type="HAMAP" id="MF_00104">
    <property type="entry name" value="RNase_III"/>
    <property type="match status" value="1"/>
</dbReference>
<evidence type="ECO:0000256" key="6">
    <source>
        <dbReference type="ARBA" id="ARBA00022759"/>
    </source>
</evidence>
<feature type="region of interest" description="Disordered" evidence="10">
    <location>
        <begin position="208"/>
        <end position="231"/>
    </location>
</feature>
<dbReference type="SUPFAM" id="SSF54768">
    <property type="entry name" value="dsRNA-binding domain-like"/>
    <property type="match status" value="1"/>
</dbReference>
<evidence type="ECO:0000256" key="2">
    <source>
        <dbReference type="ARBA" id="ARBA00010183"/>
    </source>
</evidence>
<dbReference type="GO" id="GO:0010468">
    <property type="term" value="P:regulation of gene expression"/>
    <property type="evidence" value="ECO:0007669"/>
    <property type="project" value="TreeGrafter"/>
</dbReference>
<keyword evidence="9" id="KW-0819">tRNA processing</keyword>
<comment type="cofactor">
    <cofactor evidence="9">
        <name>Mg(2+)</name>
        <dbReference type="ChEBI" id="CHEBI:18420"/>
    </cofactor>
</comment>
<keyword evidence="9" id="KW-0963">Cytoplasm</keyword>
<evidence type="ECO:0000313" key="14">
    <source>
        <dbReference type="Proteomes" id="UP000178646"/>
    </source>
</evidence>
<proteinExistence type="inferred from homology"/>
<keyword evidence="8 9" id="KW-0694">RNA-binding</keyword>
<keyword evidence="3 9" id="KW-0698">rRNA processing</keyword>
<evidence type="ECO:0000259" key="12">
    <source>
        <dbReference type="PROSITE" id="PS50142"/>
    </source>
</evidence>
<dbReference type="InterPro" id="IPR011907">
    <property type="entry name" value="RNase_III"/>
</dbReference>
<feature type="active site" evidence="9">
    <location>
        <position position="121"/>
    </location>
</feature>
<protein>
    <recommendedName>
        <fullName evidence="9">Ribonuclease 3</fullName>
        <ecNumber evidence="9">3.1.26.3</ecNumber>
    </recommendedName>
    <alternativeName>
        <fullName evidence="9">Ribonuclease III</fullName>
        <shortName evidence="9">RNase III</shortName>
    </alternativeName>
</protein>
<dbReference type="GO" id="GO:0019843">
    <property type="term" value="F:rRNA binding"/>
    <property type="evidence" value="ECO:0007669"/>
    <property type="project" value="UniProtKB-KW"/>
</dbReference>
<evidence type="ECO:0000256" key="9">
    <source>
        <dbReference type="HAMAP-Rule" id="MF_00104"/>
    </source>
</evidence>
<evidence type="ECO:0000256" key="7">
    <source>
        <dbReference type="ARBA" id="ARBA00022801"/>
    </source>
</evidence>
<feature type="compositionally biased region" description="Basic and acidic residues" evidence="10">
    <location>
        <begin position="208"/>
        <end position="220"/>
    </location>
</feature>
<organism evidence="13 14">
    <name type="scientific">Candidatus Terrybacteria bacterium RIFCSPHIGHO2_02_41_19</name>
    <dbReference type="NCBI Taxonomy" id="1802364"/>
    <lineage>
        <taxon>Bacteria</taxon>
        <taxon>Candidatus Terryibacteriota</taxon>
    </lineage>
</organism>
<dbReference type="AlphaFoldDB" id="A0A1G2PP74"/>
<comment type="caution">
    <text evidence="13">The sequence shown here is derived from an EMBL/GenBank/DDBJ whole genome shotgun (WGS) entry which is preliminary data.</text>
</comment>
<keyword evidence="9" id="KW-0699">rRNA-binding</keyword>
<accession>A0A1G2PP74</accession>
<name>A0A1G2PP74_9BACT</name>
<feature type="binding site" evidence="9">
    <location>
        <position position="121"/>
    </location>
    <ligand>
        <name>Mg(2+)</name>
        <dbReference type="ChEBI" id="CHEBI:18420"/>
    </ligand>
</feature>
<keyword evidence="9" id="KW-0460">Magnesium</keyword>
<dbReference type="SUPFAM" id="SSF69065">
    <property type="entry name" value="RNase III domain-like"/>
    <property type="match status" value="1"/>
</dbReference>
<dbReference type="PROSITE" id="PS50137">
    <property type="entry name" value="DS_RBD"/>
    <property type="match status" value="1"/>
</dbReference>
<feature type="binding site" evidence="9">
    <location>
        <position position="45"/>
    </location>
    <ligand>
        <name>Mg(2+)</name>
        <dbReference type="ChEBI" id="CHEBI:18420"/>
    </ligand>
</feature>
<comment type="similarity">
    <text evidence="2">Belongs to the ribonuclease III family.</text>
</comment>
<dbReference type="CDD" id="cd00593">
    <property type="entry name" value="RIBOc"/>
    <property type="match status" value="1"/>
</dbReference>
<dbReference type="GO" id="GO:0046872">
    <property type="term" value="F:metal ion binding"/>
    <property type="evidence" value="ECO:0007669"/>
    <property type="project" value="UniProtKB-KW"/>
</dbReference>
<dbReference type="CDD" id="cd10845">
    <property type="entry name" value="DSRM_RNAse_III_family"/>
    <property type="match status" value="1"/>
</dbReference>
<dbReference type="PROSITE" id="PS00517">
    <property type="entry name" value="RNASE_3_1"/>
    <property type="match status" value="1"/>
</dbReference>
<dbReference type="InterPro" id="IPR036389">
    <property type="entry name" value="RNase_III_sf"/>
</dbReference>
<dbReference type="Gene3D" id="3.30.160.20">
    <property type="match status" value="1"/>
</dbReference>
<keyword evidence="5 9" id="KW-0540">Nuclease</keyword>
<evidence type="ECO:0000256" key="5">
    <source>
        <dbReference type="ARBA" id="ARBA00022722"/>
    </source>
</evidence>
<dbReference type="InterPro" id="IPR014720">
    <property type="entry name" value="dsRBD_dom"/>
</dbReference>
<keyword evidence="6 9" id="KW-0255">Endonuclease</keyword>
<dbReference type="SMART" id="SM00535">
    <property type="entry name" value="RIBOc"/>
    <property type="match status" value="1"/>
</dbReference>
<evidence type="ECO:0000313" key="13">
    <source>
        <dbReference type="EMBL" id="OHA50148.1"/>
    </source>
</evidence>
<evidence type="ECO:0000256" key="8">
    <source>
        <dbReference type="ARBA" id="ARBA00022884"/>
    </source>
</evidence>
<comment type="subcellular location">
    <subcellularLocation>
        <location evidence="9">Cytoplasm</location>
    </subcellularLocation>
</comment>
<dbReference type="PANTHER" id="PTHR11207">
    <property type="entry name" value="RIBONUCLEASE III"/>
    <property type="match status" value="1"/>
</dbReference>
<comment type="subunit">
    <text evidence="9">Homodimer.</text>
</comment>
<comment type="catalytic activity">
    <reaction evidence="1 9">
        <text>Endonucleolytic cleavage to 5'-phosphomonoester.</text>
        <dbReference type="EC" id="3.1.26.3"/>
    </reaction>
</comment>
<feature type="binding site" evidence="9">
    <location>
        <position position="118"/>
    </location>
    <ligand>
        <name>Mg(2+)</name>
        <dbReference type="ChEBI" id="CHEBI:18420"/>
    </ligand>
</feature>
<keyword evidence="4 9" id="KW-0507">mRNA processing</keyword>
<dbReference type="InterPro" id="IPR000999">
    <property type="entry name" value="RNase_III_dom"/>
</dbReference>
<evidence type="ECO:0000259" key="11">
    <source>
        <dbReference type="PROSITE" id="PS50137"/>
    </source>
</evidence>
<evidence type="ECO:0000256" key="3">
    <source>
        <dbReference type="ARBA" id="ARBA00022552"/>
    </source>
</evidence>
<feature type="domain" description="DRBM" evidence="11">
    <location>
        <begin position="159"/>
        <end position="224"/>
    </location>
</feature>
<dbReference type="GO" id="GO:0005737">
    <property type="term" value="C:cytoplasm"/>
    <property type="evidence" value="ECO:0007669"/>
    <property type="project" value="UniProtKB-SubCell"/>
</dbReference>
<keyword evidence="7 9" id="KW-0378">Hydrolase</keyword>
<feature type="domain" description="RNase III" evidence="12">
    <location>
        <begin position="3"/>
        <end position="132"/>
    </location>
</feature>
<sequence>MNFSKFEEKIGVKFKDKNLLQQAFTHRSYLNENPSLGLEQNERLEFLGDAVLELAITEYLYKKYPKKTEGEMTALRAALVNSITLSETASELNIGDFMLLSKGEAKSLGKARQYILANAFEALIGAIYLNGGYEETFDFLEKNLFGKIEEVIEKKLWIDAKSLFQEKVQELESVTPSYKVLAESGPDHEKVFTMGVFLGDKLMAEGKGASKQEAEQDAARKALKTKNWRKE</sequence>
<dbReference type="Gene3D" id="1.10.1520.10">
    <property type="entry name" value="Ribonuclease III domain"/>
    <property type="match status" value="1"/>
</dbReference>
<dbReference type="Pfam" id="PF00035">
    <property type="entry name" value="dsrm"/>
    <property type="match status" value="1"/>
</dbReference>
<dbReference type="Proteomes" id="UP000178646">
    <property type="component" value="Unassembled WGS sequence"/>
</dbReference>
<dbReference type="GO" id="GO:0004525">
    <property type="term" value="F:ribonuclease III activity"/>
    <property type="evidence" value="ECO:0007669"/>
    <property type="project" value="UniProtKB-UniRule"/>
</dbReference>
<dbReference type="SMART" id="SM00358">
    <property type="entry name" value="DSRM"/>
    <property type="match status" value="1"/>
</dbReference>
<dbReference type="GO" id="GO:0008033">
    <property type="term" value="P:tRNA processing"/>
    <property type="evidence" value="ECO:0007669"/>
    <property type="project" value="UniProtKB-KW"/>
</dbReference>
<keyword evidence="9" id="KW-0479">Metal-binding</keyword>
<feature type="compositionally biased region" description="Basic residues" evidence="10">
    <location>
        <begin position="221"/>
        <end position="231"/>
    </location>
</feature>
<dbReference type="FunFam" id="1.10.1520.10:FF:000001">
    <property type="entry name" value="Ribonuclease 3"/>
    <property type="match status" value="1"/>
</dbReference>
<dbReference type="GO" id="GO:0006397">
    <property type="term" value="P:mRNA processing"/>
    <property type="evidence" value="ECO:0007669"/>
    <property type="project" value="UniProtKB-UniRule"/>
</dbReference>
<dbReference type="Pfam" id="PF14622">
    <property type="entry name" value="Ribonucleas_3_3"/>
    <property type="match status" value="1"/>
</dbReference>